<dbReference type="InterPro" id="IPR002937">
    <property type="entry name" value="Amino_oxidase"/>
</dbReference>
<proteinExistence type="predicted"/>
<evidence type="ECO:0000256" key="1">
    <source>
        <dbReference type="SAM" id="MobiDB-lite"/>
    </source>
</evidence>
<dbReference type="Proteomes" id="UP000230407">
    <property type="component" value="Unassembled WGS sequence"/>
</dbReference>
<accession>A0A2M8M2W1</accession>
<name>A0A2M8M2W1_9ACTN</name>
<dbReference type="InterPro" id="IPR036188">
    <property type="entry name" value="FAD/NAD-bd_sf"/>
</dbReference>
<evidence type="ECO:0000313" key="3">
    <source>
        <dbReference type="EMBL" id="PJE98536.1"/>
    </source>
</evidence>
<dbReference type="GO" id="GO:0016491">
    <property type="term" value="F:oxidoreductase activity"/>
    <property type="evidence" value="ECO:0007669"/>
    <property type="project" value="InterPro"/>
</dbReference>
<dbReference type="PANTHER" id="PTHR43734">
    <property type="entry name" value="PHYTOENE DESATURASE"/>
    <property type="match status" value="1"/>
</dbReference>
<feature type="region of interest" description="Disordered" evidence="1">
    <location>
        <begin position="283"/>
        <end position="306"/>
    </location>
</feature>
<comment type="caution">
    <text evidence="3">The sequence shown here is derived from an EMBL/GenBank/DDBJ whole genome shotgun (WGS) entry which is preliminary data.</text>
</comment>
<evidence type="ECO:0000259" key="2">
    <source>
        <dbReference type="Pfam" id="PF01593"/>
    </source>
</evidence>
<reference evidence="3 4" key="1">
    <citation type="submission" date="2017-11" db="EMBL/GenBank/DDBJ databases">
        <title>Streptomyces carmine sp. nov., a novel actinomycete isolated from Sophora alopecuroides in Xinjiang, China.</title>
        <authorList>
            <person name="Wang Y."/>
            <person name="Luo X."/>
            <person name="Wan C."/>
            <person name="Zhang L."/>
        </authorList>
    </citation>
    <scope>NUCLEOTIDE SEQUENCE [LARGE SCALE GENOMIC DNA]</scope>
    <source>
        <strain evidence="3 4">TRM SA0054</strain>
    </source>
</reference>
<evidence type="ECO:0000313" key="4">
    <source>
        <dbReference type="Proteomes" id="UP000230407"/>
    </source>
</evidence>
<dbReference type="Pfam" id="PF01593">
    <property type="entry name" value="Amino_oxidase"/>
    <property type="match status" value="1"/>
</dbReference>
<organism evidence="3 4">
    <name type="scientific">Streptomyces carminius</name>
    <dbReference type="NCBI Taxonomy" id="2665496"/>
    <lineage>
        <taxon>Bacteria</taxon>
        <taxon>Bacillati</taxon>
        <taxon>Actinomycetota</taxon>
        <taxon>Actinomycetes</taxon>
        <taxon>Kitasatosporales</taxon>
        <taxon>Streptomycetaceae</taxon>
        <taxon>Streptomyces</taxon>
    </lineage>
</organism>
<dbReference type="EMBL" id="PGGW01000019">
    <property type="protein sequence ID" value="PJE98536.1"/>
    <property type="molecule type" value="Genomic_DNA"/>
</dbReference>
<dbReference type="SUPFAM" id="SSF51905">
    <property type="entry name" value="FAD/NAD(P)-binding domain"/>
    <property type="match status" value="1"/>
</dbReference>
<sequence length="502" mass="51689">MIGAGMGAMAAAARLAAAGHRVTVCERSDTYGGAVRRHERDGFGFDTGPGLLHLPAVWRDLFVKTGREPLEECVGLERVEPAVRHVLADGTGVVLPGGSRARVTGALDTAFGAGTGERWSELLVRARQVWETTRRPLLEEPLTAAADRAALGRDPYPARRYGPLRRRATTFGRAVRAELRDPRPAALLESCVLGWGLDPRTAPASAVVLPYLEQTFGTWYVAGGLRALADAVHERCLARGVEFRFGTGVSRITVADGRAAGVELADGTGMAADTVVCGTGSRSLYEAPDAPGDPQDGGNRGPGSAPGRLTVLLALRGARPAGTAHRTVVHLSAPGKAVRTVTVLRPGDPALVPDGGHESAVLSVTVPPHRAGAAPPGAVLTAPEWPGAVDWTAPGAAERLADEALAAVDAAGEALGGRLLWREVRTPADTERETGAPGGAVPAPALAGADGAFLRTANRAPLPGLYRAGGWAHPGGGLAHAGMSGALVAGLVVKGDGWRGSR</sequence>
<dbReference type="Gene3D" id="3.50.50.60">
    <property type="entry name" value="FAD/NAD(P)-binding domain"/>
    <property type="match status" value="2"/>
</dbReference>
<dbReference type="AlphaFoldDB" id="A0A2M8M2W1"/>
<protein>
    <submittedName>
        <fullName evidence="3">Phytoene dehydrogenase</fullName>
    </submittedName>
</protein>
<dbReference type="PANTHER" id="PTHR43734:SF1">
    <property type="entry name" value="PHYTOENE DESATURASE"/>
    <property type="match status" value="1"/>
</dbReference>
<feature type="domain" description="Amine oxidase" evidence="2">
    <location>
        <begin position="9"/>
        <end position="492"/>
    </location>
</feature>
<gene>
    <name evidence="3" type="ORF">CUT44_07530</name>
</gene>
<keyword evidence="4" id="KW-1185">Reference proteome</keyword>